<dbReference type="Gene3D" id="1.20.1280.50">
    <property type="match status" value="1"/>
</dbReference>
<sequence>MPFDLQPCGTVTHEALKAVFPLLDGVDLASCMLVCKQWKEIAGDDYFWKCSCARRWPSICKRPSSSSSVSYYKIYRTFYKRQRHRDLPPPRLSFNDLEFYIDIWLEGQLIFSEVVSGPVFLSGIKDPPSGISSILRHHLKRPDYKMMFPVKPVFCLPVGQFASISMLVSRKDSDKFACIINKALFDYVDRTSYRAHASDYLEFSPAHPFISGIRAWISLLLTDNGSGGQVDVFGIEMDFCDVATTEEEVLLLLDMLDWK</sequence>
<evidence type="ECO:0000259" key="1">
    <source>
        <dbReference type="Pfam" id="PF12937"/>
    </source>
</evidence>
<dbReference type="SUPFAM" id="SSF81383">
    <property type="entry name" value="F-box domain"/>
    <property type="match status" value="1"/>
</dbReference>
<comment type="caution">
    <text evidence="2">The sequence shown here is derived from an EMBL/GenBank/DDBJ whole genome shotgun (WGS) entry which is preliminary data.</text>
</comment>
<protein>
    <recommendedName>
        <fullName evidence="1">F-box domain-containing protein</fullName>
    </recommendedName>
</protein>
<dbReference type="PANTHER" id="PTHR47722">
    <property type="entry name" value="EXPRESSED PROTEIN"/>
    <property type="match status" value="1"/>
</dbReference>
<accession>A0AAW1GYK5</accession>
<gene>
    <name evidence="2" type="ORF">RND81_13G112200</name>
</gene>
<dbReference type="InterPro" id="IPR001810">
    <property type="entry name" value="F-box_dom"/>
</dbReference>
<dbReference type="InterPro" id="IPR044207">
    <property type="entry name" value="At5g39250-like"/>
</dbReference>
<keyword evidence="3" id="KW-1185">Reference proteome</keyword>
<dbReference type="Proteomes" id="UP001443914">
    <property type="component" value="Unassembled WGS sequence"/>
</dbReference>
<name>A0AAW1GYK5_SAPOF</name>
<dbReference type="EMBL" id="JBDFQZ010000013">
    <property type="protein sequence ID" value="KAK9669158.1"/>
    <property type="molecule type" value="Genomic_DNA"/>
</dbReference>
<evidence type="ECO:0000313" key="2">
    <source>
        <dbReference type="EMBL" id="KAK9669158.1"/>
    </source>
</evidence>
<organism evidence="2 3">
    <name type="scientific">Saponaria officinalis</name>
    <name type="common">Common soapwort</name>
    <name type="synonym">Lychnis saponaria</name>
    <dbReference type="NCBI Taxonomy" id="3572"/>
    <lineage>
        <taxon>Eukaryota</taxon>
        <taxon>Viridiplantae</taxon>
        <taxon>Streptophyta</taxon>
        <taxon>Embryophyta</taxon>
        <taxon>Tracheophyta</taxon>
        <taxon>Spermatophyta</taxon>
        <taxon>Magnoliopsida</taxon>
        <taxon>eudicotyledons</taxon>
        <taxon>Gunneridae</taxon>
        <taxon>Pentapetalae</taxon>
        <taxon>Caryophyllales</taxon>
        <taxon>Caryophyllaceae</taxon>
        <taxon>Caryophylleae</taxon>
        <taxon>Saponaria</taxon>
    </lineage>
</organism>
<proteinExistence type="predicted"/>
<evidence type="ECO:0000313" key="3">
    <source>
        <dbReference type="Proteomes" id="UP001443914"/>
    </source>
</evidence>
<dbReference type="InterPro" id="IPR036047">
    <property type="entry name" value="F-box-like_dom_sf"/>
</dbReference>
<dbReference type="Pfam" id="PF12937">
    <property type="entry name" value="F-box-like"/>
    <property type="match status" value="1"/>
</dbReference>
<feature type="domain" description="F-box" evidence="1">
    <location>
        <begin position="14"/>
        <end position="52"/>
    </location>
</feature>
<reference evidence="2" key="1">
    <citation type="submission" date="2024-03" db="EMBL/GenBank/DDBJ databases">
        <title>WGS assembly of Saponaria officinalis var. Norfolk2.</title>
        <authorList>
            <person name="Jenkins J."/>
            <person name="Shu S."/>
            <person name="Grimwood J."/>
            <person name="Barry K."/>
            <person name="Goodstein D."/>
            <person name="Schmutz J."/>
            <person name="Leebens-Mack J."/>
            <person name="Osbourn A."/>
        </authorList>
    </citation>
    <scope>NUCLEOTIDE SEQUENCE [LARGE SCALE GENOMIC DNA]</scope>
    <source>
        <strain evidence="2">JIC</strain>
    </source>
</reference>
<dbReference type="PANTHER" id="PTHR47722:SF1">
    <property type="entry name" value="F-BOX DOMAIN CONTAINING PROTEIN, EXPRESSED"/>
    <property type="match status" value="1"/>
</dbReference>
<dbReference type="AlphaFoldDB" id="A0AAW1GYK5"/>